<dbReference type="Proteomes" id="UP000034228">
    <property type="component" value="Unassembled WGS sequence"/>
</dbReference>
<dbReference type="EMBL" id="LAHO01000017">
    <property type="protein sequence ID" value="KKO44308.1"/>
    <property type="molecule type" value="Genomic_DNA"/>
</dbReference>
<reference evidence="1 2" key="1">
    <citation type="submission" date="2015-03" db="EMBL/GenBank/DDBJ databases">
        <title>Draft genome sequences of two protease-producing strains of Arsukibacterium isolated from two cold and alkaline environments.</title>
        <authorList>
            <person name="Lylloff J.E."/>
            <person name="Skov L.B."/>
            <person name="Jepsen M."/>
            <person name="Hallin P.F."/>
            <person name="Sorensen S.J."/>
            <person name="Stougaard P."/>
            <person name="Glaring M.A."/>
        </authorList>
    </citation>
    <scope>NUCLEOTIDE SEQUENCE [LARGE SCALE GENOMIC DNA]</scope>
    <source>
        <strain evidence="1 2">GCM72</strain>
    </source>
</reference>
<name>A0A0M2V577_9GAMM</name>
<evidence type="ECO:0008006" key="3">
    <source>
        <dbReference type="Google" id="ProtNLM"/>
    </source>
</evidence>
<proteinExistence type="predicted"/>
<dbReference type="AlphaFoldDB" id="A0A0M2V577"/>
<sequence>MITVEQIKQLSTAEKLQVMETLWQELTANPGSALASPDWHQQALQETELAVREGDEVTHDWELAKQSLRDKFR</sequence>
<dbReference type="InterPro" id="IPR013406">
    <property type="entry name" value="CHP02574_addiction_mod"/>
</dbReference>
<evidence type="ECO:0000313" key="2">
    <source>
        <dbReference type="Proteomes" id="UP000034228"/>
    </source>
</evidence>
<keyword evidence="2" id="KW-1185">Reference proteome</keyword>
<gene>
    <name evidence="1" type="ORF">WG68_15880</name>
</gene>
<evidence type="ECO:0000313" key="1">
    <source>
        <dbReference type="EMBL" id="KKO44308.1"/>
    </source>
</evidence>
<dbReference type="Pfam" id="PF09720">
    <property type="entry name" value="Unstab_antitox"/>
    <property type="match status" value="1"/>
</dbReference>
<comment type="caution">
    <text evidence="1">The sequence shown here is derived from an EMBL/GenBank/DDBJ whole genome shotgun (WGS) entry which is preliminary data.</text>
</comment>
<organism evidence="1 2">
    <name type="scientific">Arsukibacterium ikkense</name>
    <dbReference type="NCBI Taxonomy" id="336831"/>
    <lineage>
        <taxon>Bacteria</taxon>
        <taxon>Pseudomonadati</taxon>
        <taxon>Pseudomonadota</taxon>
        <taxon>Gammaproteobacteria</taxon>
        <taxon>Chromatiales</taxon>
        <taxon>Chromatiaceae</taxon>
        <taxon>Arsukibacterium</taxon>
    </lineage>
</organism>
<accession>A0A0M2V577</accession>
<dbReference type="OrthoDB" id="291542at2"/>
<dbReference type="RefSeq" id="WP_046558710.1">
    <property type="nucleotide sequence ID" value="NZ_LAHO01000017.1"/>
</dbReference>
<protein>
    <recommendedName>
        <fullName evidence="3">Acyl-protein synthetase</fullName>
    </recommendedName>
</protein>